<dbReference type="RefSeq" id="WP_345027602.1">
    <property type="nucleotide sequence ID" value="NZ_BAABEY010000015.1"/>
</dbReference>
<comment type="caution">
    <text evidence="2">The sequence shown here is derived from an EMBL/GenBank/DDBJ whole genome shotgun (WGS) entry which is preliminary data.</text>
</comment>
<proteinExistence type="predicted"/>
<dbReference type="InterPro" id="IPR025992">
    <property type="entry name" value="Haem-bd"/>
</dbReference>
<gene>
    <name evidence="2" type="ORF">GCM10023091_14110</name>
</gene>
<protein>
    <recommendedName>
        <fullName evidence="1">Haem-binding domain-containing protein</fullName>
    </recommendedName>
</protein>
<evidence type="ECO:0000313" key="2">
    <source>
        <dbReference type="EMBL" id="GAA4436333.1"/>
    </source>
</evidence>
<evidence type="ECO:0000313" key="3">
    <source>
        <dbReference type="Proteomes" id="UP001501508"/>
    </source>
</evidence>
<dbReference type="Proteomes" id="UP001501508">
    <property type="component" value="Unassembled WGS sequence"/>
</dbReference>
<name>A0ABP8LV46_9BACT</name>
<dbReference type="Pfam" id="PF14376">
    <property type="entry name" value="Haem_bd"/>
    <property type="match status" value="1"/>
</dbReference>
<reference evidence="3" key="1">
    <citation type="journal article" date="2019" name="Int. J. Syst. Evol. Microbiol.">
        <title>The Global Catalogue of Microorganisms (GCM) 10K type strain sequencing project: providing services to taxonomists for standard genome sequencing and annotation.</title>
        <authorList>
            <consortium name="The Broad Institute Genomics Platform"/>
            <consortium name="The Broad Institute Genome Sequencing Center for Infectious Disease"/>
            <person name="Wu L."/>
            <person name="Ma J."/>
        </authorList>
    </citation>
    <scope>NUCLEOTIDE SEQUENCE [LARGE SCALE GENOMIC DNA]</scope>
    <source>
        <strain evidence="3">JCM 31920</strain>
    </source>
</reference>
<feature type="domain" description="Haem-binding" evidence="1">
    <location>
        <begin position="10"/>
        <end position="146"/>
    </location>
</feature>
<accession>A0ABP8LV46</accession>
<evidence type="ECO:0000259" key="1">
    <source>
        <dbReference type="SMART" id="SM01235"/>
    </source>
</evidence>
<dbReference type="SMART" id="SM01235">
    <property type="entry name" value="Haem_bd"/>
    <property type="match status" value="1"/>
</dbReference>
<keyword evidence="3" id="KW-1185">Reference proteome</keyword>
<organism evidence="2 3">
    <name type="scientific">Ravibacter arvi</name>
    <dbReference type="NCBI Taxonomy" id="2051041"/>
    <lineage>
        <taxon>Bacteria</taxon>
        <taxon>Pseudomonadati</taxon>
        <taxon>Bacteroidota</taxon>
        <taxon>Cytophagia</taxon>
        <taxon>Cytophagales</taxon>
        <taxon>Spirosomataceae</taxon>
        <taxon>Ravibacter</taxon>
    </lineage>
</organism>
<dbReference type="EMBL" id="BAABEY010000015">
    <property type="protein sequence ID" value="GAA4436333.1"/>
    <property type="molecule type" value="Genomic_DNA"/>
</dbReference>
<sequence>MFKKIAAVLLIALIIIQFIRPEKNLSDDRTHAIGTRYAVPDDVNRILESACNDCHSNKTNYPWYAGIQPVAWWLDHHVTEGKGELNFSAFTKLSVAVQNHKFEEIIDEVKEKKMPLPSYTQFGLHPDAHLTDVQRERLVSWAQDQMRLLKSQYPEDSLKMKR</sequence>